<dbReference type="EMBL" id="JAZGLY010000003">
    <property type="protein sequence ID" value="MEE6187079.1"/>
    <property type="molecule type" value="Genomic_DNA"/>
</dbReference>
<keyword evidence="2" id="KW-1185">Reference proteome</keyword>
<dbReference type="RefSeq" id="WP_330974488.1">
    <property type="nucleotide sequence ID" value="NZ_JAZGLY010000003.1"/>
</dbReference>
<dbReference type="InterPro" id="IPR015943">
    <property type="entry name" value="WD40/YVTN_repeat-like_dom_sf"/>
</dbReference>
<organism evidence="1 2">
    <name type="scientific">Niabella digestorum</name>
    <dbReference type="NCBI Taxonomy" id="3117701"/>
    <lineage>
        <taxon>Bacteria</taxon>
        <taxon>Pseudomonadati</taxon>
        <taxon>Bacteroidota</taxon>
        <taxon>Chitinophagia</taxon>
        <taxon>Chitinophagales</taxon>
        <taxon>Chitinophagaceae</taxon>
        <taxon>Niabella</taxon>
    </lineage>
</organism>
<accession>A0ABU7RGG6</accession>
<gene>
    <name evidence="1" type="ORF">V2H41_07325</name>
</gene>
<evidence type="ECO:0000313" key="1">
    <source>
        <dbReference type="EMBL" id="MEE6187079.1"/>
    </source>
</evidence>
<sequence>MPRIIIYNIAQDNHPNYGITTSHGLVRMEYHNRKMKIFTQQSGLLNNQFNYQSIFKDDEGTI</sequence>
<protein>
    <submittedName>
        <fullName evidence="1">Uncharacterized protein</fullName>
    </submittedName>
</protein>
<evidence type="ECO:0000313" key="2">
    <source>
        <dbReference type="Proteomes" id="UP001357452"/>
    </source>
</evidence>
<dbReference type="Gene3D" id="2.130.10.10">
    <property type="entry name" value="YVTN repeat-like/Quinoprotein amine dehydrogenase"/>
    <property type="match status" value="1"/>
</dbReference>
<proteinExistence type="predicted"/>
<name>A0ABU7RGG6_9BACT</name>
<comment type="caution">
    <text evidence="1">The sequence shown here is derived from an EMBL/GenBank/DDBJ whole genome shotgun (WGS) entry which is preliminary data.</text>
</comment>
<reference evidence="1 2" key="1">
    <citation type="submission" date="2024-01" db="EMBL/GenBank/DDBJ databases">
        <title>Niabella digestum sp. nov., isolated from waste digestion system.</title>
        <authorList>
            <person name="Zhang L."/>
        </authorList>
    </citation>
    <scope>NUCLEOTIDE SEQUENCE [LARGE SCALE GENOMIC DNA]</scope>
    <source>
        <strain evidence="1 2">A18</strain>
    </source>
</reference>
<dbReference type="Proteomes" id="UP001357452">
    <property type="component" value="Unassembled WGS sequence"/>
</dbReference>